<dbReference type="SUPFAM" id="SSF52317">
    <property type="entry name" value="Class I glutamine amidotransferase-like"/>
    <property type="match status" value="1"/>
</dbReference>
<dbReference type="InterPro" id="IPR013783">
    <property type="entry name" value="Ig-like_fold"/>
</dbReference>
<keyword evidence="1" id="KW-0732">Signal</keyword>
<dbReference type="PROSITE" id="PS50093">
    <property type="entry name" value="PKD"/>
    <property type="match status" value="2"/>
</dbReference>
<keyword evidence="4" id="KW-1185">Reference proteome</keyword>
<dbReference type="InterPro" id="IPR032812">
    <property type="entry name" value="SbsA_Ig"/>
</dbReference>
<protein>
    <submittedName>
        <fullName evidence="3">PKD domain protein</fullName>
    </submittedName>
</protein>
<dbReference type="SMART" id="SM00089">
    <property type="entry name" value="PKD"/>
    <property type="match status" value="2"/>
</dbReference>
<evidence type="ECO:0000313" key="4">
    <source>
        <dbReference type="Proteomes" id="UP000298324"/>
    </source>
</evidence>
<dbReference type="InterPro" id="IPR029062">
    <property type="entry name" value="Class_I_gatase-like"/>
</dbReference>
<dbReference type="Pfam" id="PF18911">
    <property type="entry name" value="PKD_4"/>
    <property type="match status" value="2"/>
</dbReference>
<dbReference type="Pfam" id="PF17957">
    <property type="entry name" value="Big_7"/>
    <property type="match status" value="2"/>
</dbReference>
<feature type="domain" description="PKD" evidence="2">
    <location>
        <begin position="610"/>
        <end position="693"/>
    </location>
</feature>
<dbReference type="AlphaFoldDB" id="A0A4Y7RBP8"/>
<dbReference type="Gene3D" id="2.60.40.10">
    <property type="entry name" value="Immunoglobulins"/>
    <property type="match status" value="4"/>
</dbReference>
<dbReference type="Proteomes" id="UP000298324">
    <property type="component" value="Unassembled WGS sequence"/>
</dbReference>
<dbReference type="InterPro" id="IPR035986">
    <property type="entry name" value="PKD_dom_sf"/>
</dbReference>
<comment type="caution">
    <text evidence="3">The sequence shown here is derived from an EMBL/GenBank/DDBJ whole genome shotgun (WGS) entry which is preliminary data.</text>
</comment>
<gene>
    <name evidence="3" type="ORF">Psch_03233</name>
</gene>
<evidence type="ECO:0000259" key="2">
    <source>
        <dbReference type="PROSITE" id="PS50093"/>
    </source>
</evidence>
<dbReference type="Gene3D" id="3.40.50.880">
    <property type="match status" value="1"/>
</dbReference>
<dbReference type="Pfam" id="PF13205">
    <property type="entry name" value="Big_5"/>
    <property type="match status" value="1"/>
</dbReference>
<dbReference type="InterPro" id="IPR022409">
    <property type="entry name" value="PKD/Chitinase_dom"/>
</dbReference>
<name>A0A4Y7RBP8_9FIRM</name>
<sequence>MFYAKFKRYFLLLGLFLITAFFTGFTVCYAEENQNTVVSQTYQNTVVSQTYQNTVVSQTYQNTVVSQTYDPSMNNKKILFINDGSYSNNNINGNFSNLANMLISEGYLVEERNLNPIASMEINNYDIIVFGLGSRVISQEEAGVLVTFVKNGGSLFLLGDMLGIDENSARISNYSFNIIGKSFGIVSYDDNPIWDAIITDIRTTTHDLTKGVSSFRINLASPLSITSPAIALAYTTERYDYFGAAVLAAAQYGSGRVVSIGDTAFLRNDYINNYDHYTLIHNIFNWLSSNSTEPTLQILSPTERAIIGLGDTVNLSASATGVAHVKFYVENIETGWFDNPGGMISGDGTYSTNWSTSGMDPGKYLVRAVGYSNEGHELVDFAVMIKIIDPIPPTVTIDSPVDNIFYKRGEPIPIKATAEDNIEIWKMYIHITPSWVATLKEFTPNSKQFTVSEIWDSSKLPEGRETTDGSYTISVSATDTGNWGRAEVTINLDGTPPSIIENIPIDGDKDVLLTGKIILKFNEPVEVVGNPYVDRTILIKNNTPGLADPYVNFVARPQDGNTVILERGDGGNWSAHTNYTVMIKPGAVKDRAGNELTVGKTFSFTTVNTPPVADAKGPYTGNEGSAITFSGSGADADNDQLTYSWDFGDGLSTPFSSSATALHTYTDNGNFTATLTVKDSYGGIGTANVTVTVNTVAPTIESALLAPVQVKTAITAIASFSDPGTLDTHTAVWDWGDGTTSPATVTETNGSGSVNGSHTYTSAGVYTVTLTVTDKDGGTGTSTSVSVVYDPNGGFVTGGGWINSAAGAYAADPSITGETNFGFVSKYQKGARMPKGNTEFQFNAGSLNFLSTSYDWLVISGNKAQCKGSGTINGTGNYGFMLTATDGQYNGGTAPDMFRIKITNNTDGSVVYDNQMNAADNADPTTVIGGGSIVIHK</sequence>
<dbReference type="EMBL" id="QFGA01000002">
    <property type="protein sequence ID" value="TEB06189.1"/>
    <property type="molecule type" value="Genomic_DNA"/>
</dbReference>
<dbReference type="RefSeq" id="WP_190258790.1">
    <property type="nucleotide sequence ID" value="NZ_QFGA01000002.1"/>
</dbReference>
<organism evidence="3 4">
    <name type="scientific">Pelotomaculum schinkii</name>
    <dbReference type="NCBI Taxonomy" id="78350"/>
    <lineage>
        <taxon>Bacteria</taxon>
        <taxon>Bacillati</taxon>
        <taxon>Bacillota</taxon>
        <taxon>Clostridia</taxon>
        <taxon>Eubacteriales</taxon>
        <taxon>Desulfotomaculaceae</taxon>
        <taxon>Pelotomaculum</taxon>
    </lineage>
</organism>
<proteinExistence type="predicted"/>
<evidence type="ECO:0000313" key="3">
    <source>
        <dbReference type="EMBL" id="TEB06189.1"/>
    </source>
</evidence>
<dbReference type="InterPro" id="IPR000601">
    <property type="entry name" value="PKD_dom"/>
</dbReference>
<accession>A0A4Y7RBP8</accession>
<feature type="domain" description="PKD" evidence="2">
    <location>
        <begin position="719"/>
        <end position="787"/>
    </location>
</feature>
<reference evidence="3 4" key="1">
    <citation type="journal article" date="2018" name="Environ. Microbiol.">
        <title>Novel energy conservation strategies and behaviour of Pelotomaculum schinkii driving syntrophic propionate catabolism.</title>
        <authorList>
            <person name="Hidalgo-Ahumada C.A.P."/>
            <person name="Nobu M.K."/>
            <person name="Narihiro T."/>
            <person name="Tamaki H."/>
            <person name="Liu W.T."/>
            <person name="Kamagata Y."/>
            <person name="Stams A.J.M."/>
            <person name="Imachi H."/>
            <person name="Sousa D.Z."/>
        </authorList>
    </citation>
    <scope>NUCLEOTIDE SEQUENCE [LARGE SCALE GENOMIC DNA]</scope>
    <source>
        <strain evidence="3 4">HH</strain>
    </source>
</reference>
<evidence type="ECO:0000256" key="1">
    <source>
        <dbReference type="ARBA" id="ARBA00022729"/>
    </source>
</evidence>
<dbReference type="CDD" id="cd00146">
    <property type="entry name" value="PKD"/>
    <property type="match status" value="2"/>
</dbReference>
<dbReference type="SUPFAM" id="SSF49299">
    <property type="entry name" value="PKD domain"/>
    <property type="match status" value="2"/>
</dbReference>